<organism evidence="1 2">
    <name type="scientific">Laccaria amethystina LaAM-08-1</name>
    <dbReference type="NCBI Taxonomy" id="1095629"/>
    <lineage>
        <taxon>Eukaryota</taxon>
        <taxon>Fungi</taxon>
        <taxon>Dikarya</taxon>
        <taxon>Basidiomycota</taxon>
        <taxon>Agaricomycotina</taxon>
        <taxon>Agaricomycetes</taxon>
        <taxon>Agaricomycetidae</taxon>
        <taxon>Agaricales</taxon>
        <taxon>Agaricineae</taxon>
        <taxon>Hydnangiaceae</taxon>
        <taxon>Laccaria</taxon>
    </lineage>
</organism>
<sequence>MLDGKLWSDDRPIKTVPWYSQPQDNRSSVQCACMNHCAALEILGRSSLGLLTSESRNFGDCLSQTILICGRYSLIERVKSQEIRWGIHGRQDISGVECWSRHGLVIDSLLSSNHNVLRPEGLKFVQRISSTGLFYPEGRLSSRSLCPP</sequence>
<evidence type="ECO:0000313" key="2">
    <source>
        <dbReference type="Proteomes" id="UP000054477"/>
    </source>
</evidence>
<dbReference type="Proteomes" id="UP000054477">
    <property type="component" value="Unassembled WGS sequence"/>
</dbReference>
<gene>
    <name evidence="1" type="ORF">K443DRAFT_554823</name>
</gene>
<name>A0A0C9XJG1_9AGAR</name>
<reference evidence="1 2" key="1">
    <citation type="submission" date="2014-04" db="EMBL/GenBank/DDBJ databases">
        <authorList>
            <consortium name="DOE Joint Genome Institute"/>
            <person name="Kuo A."/>
            <person name="Kohler A."/>
            <person name="Nagy L.G."/>
            <person name="Floudas D."/>
            <person name="Copeland A."/>
            <person name="Barry K.W."/>
            <person name="Cichocki N."/>
            <person name="Veneault-Fourrey C."/>
            <person name="LaButti K."/>
            <person name="Lindquist E.A."/>
            <person name="Lipzen A."/>
            <person name="Lundell T."/>
            <person name="Morin E."/>
            <person name="Murat C."/>
            <person name="Sun H."/>
            <person name="Tunlid A."/>
            <person name="Henrissat B."/>
            <person name="Grigoriev I.V."/>
            <person name="Hibbett D.S."/>
            <person name="Martin F."/>
            <person name="Nordberg H.P."/>
            <person name="Cantor M.N."/>
            <person name="Hua S.X."/>
        </authorList>
    </citation>
    <scope>NUCLEOTIDE SEQUENCE [LARGE SCALE GENOMIC DNA]</scope>
    <source>
        <strain evidence="1 2">LaAM-08-1</strain>
    </source>
</reference>
<accession>A0A0C9XJG1</accession>
<reference evidence="2" key="2">
    <citation type="submission" date="2015-01" db="EMBL/GenBank/DDBJ databases">
        <title>Evolutionary Origins and Diversification of the Mycorrhizal Mutualists.</title>
        <authorList>
            <consortium name="DOE Joint Genome Institute"/>
            <consortium name="Mycorrhizal Genomics Consortium"/>
            <person name="Kohler A."/>
            <person name="Kuo A."/>
            <person name="Nagy L.G."/>
            <person name="Floudas D."/>
            <person name="Copeland A."/>
            <person name="Barry K.W."/>
            <person name="Cichocki N."/>
            <person name="Veneault-Fourrey C."/>
            <person name="LaButti K."/>
            <person name="Lindquist E.A."/>
            <person name="Lipzen A."/>
            <person name="Lundell T."/>
            <person name="Morin E."/>
            <person name="Murat C."/>
            <person name="Riley R."/>
            <person name="Ohm R."/>
            <person name="Sun H."/>
            <person name="Tunlid A."/>
            <person name="Henrissat B."/>
            <person name="Grigoriev I.V."/>
            <person name="Hibbett D.S."/>
            <person name="Martin F."/>
        </authorList>
    </citation>
    <scope>NUCLEOTIDE SEQUENCE [LARGE SCALE GENOMIC DNA]</scope>
    <source>
        <strain evidence="2">LaAM-08-1</strain>
    </source>
</reference>
<dbReference type="AlphaFoldDB" id="A0A0C9XJG1"/>
<dbReference type="EMBL" id="KN838604">
    <property type="protein sequence ID" value="KIK01604.1"/>
    <property type="molecule type" value="Genomic_DNA"/>
</dbReference>
<protein>
    <submittedName>
        <fullName evidence="1">Uncharacterized protein</fullName>
    </submittedName>
</protein>
<evidence type="ECO:0000313" key="1">
    <source>
        <dbReference type="EMBL" id="KIK01604.1"/>
    </source>
</evidence>
<keyword evidence="2" id="KW-1185">Reference proteome</keyword>
<dbReference type="HOGENOM" id="CLU_1759124_0_0_1"/>
<proteinExistence type="predicted"/>